<dbReference type="RefSeq" id="WP_036153588.1">
    <property type="nucleotide sequence ID" value="NZ_AVCX01000007.1"/>
</dbReference>
<comment type="caution">
    <text evidence="1">The sequence shown here is derived from an EMBL/GenBank/DDBJ whole genome shotgun (WGS) entry which is preliminary data.</text>
</comment>
<dbReference type="eggNOG" id="ENOG5033KF1">
    <property type="taxonomic scope" value="Bacteria"/>
</dbReference>
<dbReference type="AlphaFoldDB" id="A0A0A3IKP5"/>
<reference evidence="1 2" key="1">
    <citation type="submission" date="2014-02" db="EMBL/GenBank/DDBJ databases">
        <title>Draft genome sequence of Lysinibacillus odysseyi NBRC 100172.</title>
        <authorList>
            <person name="Zhang F."/>
            <person name="Wang G."/>
            <person name="Zhang L."/>
        </authorList>
    </citation>
    <scope>NUCLEOTIDE SEQUENCE [LARGE SCALE GENOMIC DNA]</scope>
    <source>
        <strain evidence="1 2">NBRC 100172</strain>
    </source>
</reference>
<evidence type="ECO:0000313" key="1">
    <source>
        <dbReference type="EMBL" id="KGR85316.1"/>
    </source>
</evidence>
<accession>A0A0A3IKP5</accession>
<organism evidence="1 2">
    <name type="scientific">Lysinibacillus odysseyi 34hs-1 = NBRC 100172</name>
    <dbReference type="NCBI Taxonomy" id="1220589"/>
    <lineage>
        <taxon>Bacteria</taxon>
        <taxon>Bacillati</taxon>
        <taxon>Bacillota</taxon>
        <taxon>Bacilli</taxon>
        <taxon>Bacillales</taxon>
        <taxon>Bacillaceae</taxon>
        <taxon>Lysinibacillus</taxon>
    </lineage>
</organism>
<dbReference type="STRING" id="1220589.CD32_08710"/>
<dbReference type="OrthoDB" id="1933584at2"/>
<keyword evidence="2" id="KW-1185">Reference proteome</keyword>
<evidence type="ECO:0000313" key="2">
    <source>
        <dbReference type="Proteomes" id="UP000030437"/>
    </source>
</evidence>
<protein>
    <submittedName>
        <fullName evidence="1">Uncharacterized protein</fullName>
    </submittedName>
</protein>
<proteinExistence type="predicted"/>
<name>A0A0A3IKP5_9BACI</name>
<dbReference type="Proteomes" id="UP000030437">
    <property type="component" value="Unassembled WGS sequence"/>
</dbReference>
<sequence>MGMSSFLLFKRGESIPANDLLRDLNKICIEENLFFDNDEETYDRDGTLKYTRVYISDIPFRENYSRTICFSLYDEPYEYQLVSFKWDDTNNEYFKAVVSDDFDDNEDLLLRFSHAILKIYPAAKIWVEEEWFYTLEDLDKITSMPYQSDWCYKNSRGKDFKRG</sequence>
<gene>
    <name evidence="1" type="ORF">CD32_08710</name>
</gene>
<dbReference type="EMBL" id="JPVP01000054">
    <property type="protein sequence ID" value="KGR85316.1"/>
    <property type="molecule type" value="Genomic_DNA"/>
</dbReference>